<dbReference type="OrthoDB" id="310763at2"/>
<proteinExistence type="predicted"/>
<accession>A0A396Z4T8</accession>
<name>A0A396Z4T8_9LEPT</name>
<dbReference type="InterPro" id="IPR011050">
    <property type="entry name" value="Pectin_lyase_fold/virulence"/>
</dbReference>
<gene>
    <name evidence="1" type="ORF">DLM75_12335</name>
</gene>
<evidence type="ECO:0000313" key="1">
    <source>
        <dbReference type="EMBL" id="RHX89745.1"/>
    </source>
</evidence>
<protein>
    <submittedName>
        <fullName evidence="1">Uncharacterized protein</fullName>
    </submittedName>
</protein>
<dbReference type="Proteomes" id="UP000265798">
    <property type="component" value="Unassembled WGS sequence"/>
</dbReference>
<comment type="caution">
    <text evidence="1">The sequence shown here is derived from an EMBL/GenBank/DDBJ whole genome shotgun (WGS) entry which is preliminary data.</text>
</comment>
<dbReference type="EMBL" id="QHCT01000003">
    <property type="protein sequence ID" value="RHX89745.1"/>
    <property type="molecule type" value="Genomic_DNA"/>
</dbReference>
<dbReference type="SUPFAM" id="SSF51126">
    <property type="entry name" value="Pectin lyase-like"/>
    <property type="match status" value="1"/>
</dbReference>
<organism evidence="1 2">
    <name type="scientific">Leptospira stimsonii</name>
    <dbReference type="NCBI Taxonomy" id="2202203"/>
    <lineage>
        <taxon>Bacteria</taxon>
        <taxon>Pseudomonadati</taxon>
        <taxon>Spirochaetota</taxon>
        <taxon>Spirochaetia</taxon>
        <taxon>Leptospirales</taxon>
        <taxon>Leptospiraceae</taxon>
        <taxon>Leptospira</taxon>
    </lineage>
</organism>
<dbReference type="RefSeq" id="WP_118968815.1">
    <property type="nucleotide sequence ID" value="NZ_QHCT01000003.1"/>
</dbReference>
<reference evidence="2" key="1">
    <citation type="submission" date="2018-05" db="EMBL/GenBank/DDBJ databases">
        <title>Leptospira yasudae sp. nov. and Leptospira stimsonii sp. nov., two pathogenic species of the genus Leptospira isolated from environmental sources.</title>
        <authorList>
            <person name="Casanovas-Massana A."/>
            <person name="Hamond C."/>
            <person name="Santos L.A."/>
            <person name="Hacker K.P."/>
            <person name="Balassiano I."/>
            <person name="Medeiros M.A."/>
            <person name="Reis M.G."/>
            <person name="Ko A.I."/>
            <person name="Wunder E.A."/>
        </authorList>
    </citation>
    <scope>NUCLEOTIDE SEQUENCE [LARGE SCALE GENOMIC DNA]</scope>
    <source>
        <strain evidence="2">Yale</strain>
    </source>
</reference>
<sequence length="796" mass="82818">MYKTIEQILPKLGWFLFTVLVCTTQNCIPKPNGSSLIDTSILANFISVSQTPIDLKVKVTGLSGGTLILQSDNSDSLSISQNGTFQFSQQKSKYSNYSVSVLSQPNVNPNPAINCTITNPTGILDPFFAFVEVICAVKTYPVSVQVYGISSSVVGSLQVRSGSVDLLSITADGTYAFSGEVPDQSGYSVQIVSSPQDHVCQFETPPLPTGLIAGAPVILNVNCLSVINSVPVSQTVLRPSDTIDLTFSKNVTGCTLDGVNTPAGNLKFLQAPANFTFTASNKVRVNSGGAWPTGTGLYIRLSGCIDPGTGKAYNKGTPLVFTYTVTNEVKYVTQSGLPAGLCDTVANACSSIRYAVSNCSAVPCFVLVAGGTYSISDNATERIDLKDGVSLLGAFNSTFTQRNSNSFPSTIQDISPFGNCGAGEGTTCAAIFIGPPLATLTANIFINQFTIKSNPNNPWSTGVLLNGVNTGANQAIIAGNVIQGTDSVSAYTVGTIRSGIASYTISPNLNISNNYILGGSGNSASAAVYINNSVGVIFSNWLNGNSHVGSTAGDFSTGIFAKNLTVAQSLAISNNVINSFHLIGTPAVTAANTSGIRTLNVNATNFHVIHNTIFGGIGSTDSFGISSLGLGIEHKIANNQIFANSSATNSICLNFTPVPGASAEVKGNNLFNCTILGKTPLFNFGLSCLGNPGPLRNAACTTDIASGVNAQNFSANPFFLPATGPLNYFQLGGGSTPSACTSVYGGLDPLYAPYLIVYQNDKNGTARTSNVSPTFPVPLGSFGYSIGAYEFNGVCQ</sequence>
<dbReference type="AlphaFoldDB" id="A0A396Z4T8"/>
<evidence type="ECO:0000313" key="2">
    <source>
        <dbReference type="Proteomes" id="UP000265798"/>
    </source>
</evidence>